<dbReference type="GeneTree" id="ENSGT01150000286962"/>
<organism evidence="2 3">
    <name type="scientific">Naja naja</name>
    <name type="common">Indian cobra</name>
    <dbReference type="NCBI Taxonomy" id="35670"/>
    <lineage>
        <taxon>Eukaryota</taxon>
        <taxon>Metazoa</taxon>
        <taxon>Chordata</taxon>
        <taxon>Craniata</taxon>
        <taxon>Vertebrata</taxon>
        <taxon>Euteleostomi</taxon>
        <taxon>Lepidosauria</taxon>
        <taxon>Squamata</taxon>
        <taxon>Bifurcata</taxon>
        <taxon>Unidentata</taxon>
        <taxon>Episquamata</taxon>
        <taxon>Toxicofera</taxon>
        <taxon>Serpentes</taxon>
        <taxon>Colubroidea</taxon>
        <taxon>Elapidae</taxon>
        <taxon>Elapinae</taxon>
        <taxon>Naja</taxon>
    </lineage>
</organism>
<evidence type="ECO:0000259" key="1">
    <source>
        <dbReference type="PROSITE" id="PS50878"/>
    </source>
</evidence>
<dbReference type="Ensembl" id="ENSNNAT00000013730.1">
    <property type="protein sequence ID" value="ENSNNAP00000013122.1"/>
    <property type="gene ID" value="ENSNNAG00000008839.1"/>
</dbReference>
<name>A0A8C6XFN8_NAJNA</name>
<dbReference type="InterPro" id="IPR000477">
    <property type="entry name" value="RT_dom"/>
</dbReference>
<sequence>MKRRQRGLESRWRVTRSESNQAQLRAYIRTYLVAVWAARRVHFFTLIASADNRPAALFRVARSLLQPGEVADPLQGRAEEFGQYLQDEIAWIQEGLCSDLQWSEDEGASGLANVIWTEFDPVSEDEVDRIMQRLSSTTCLLGPCPSWLVYASREVTCGWLQAVVNASLREGLFPATLKEAVVRPLLKKPALDPAVLNNFCPVSSLRFLAKVVESVVAQQFPLFLEAADYLDLYQSGFRPRYSTETALVVLIDDLSRARDRGFSSVLVLLDLSAAFDTIDHGILLRCLRGLGVGGTVLRWFSSYLLGCSQSVLAGRQRSTARSLTCGVPQGSVLSPLLFNIYMKPLGEIIHGFGVRYHQYADDTQLYISTPGHISDALSVMSHCLDAVWIWMDRNMLRLNPAKTEWLCIPTSQTSSEIPSLVMVEEVLSPVDRAQNLGVLLDPRLKLEEQVGAVAKGALPRSS</sequence>
<reference evidence="2" key="2">
    <citation type="submission" date="2025-09" db="UniProtKB">
        <authorList>
            <consortium name="Ensembl"/>
        </authorList>
    </citation>
    <scope>IDENTIFICATION</scope>
</reference>
<dbReference type="OMA" id="IAWIQEG"/>
<dbReference type="InterPro" id="IPR043502">
    <property type="entry name" value="DNA/RNA_pol_sf"/>
</dbReference>
<protein>
    <recommendedName>
        <fullName evidence="1">Reverse transcriptase domain-containing protein</fullName>
    </recommendedName>
</protein>
<dbReference type="AlphaFoldDB" id="A0A8C6XFN8"/>
<dbReference type="Pfam" id="PF00078">
    <property type="entry name" value="RVT_1"/>
    <property type="match status" value="1"/>
</dbReference>
<dbReference type="SUPFAM" id="SSF56672">
    <property type="entry name" value="DNA/RNA polymerases"/>
    <property type="match status" value="1"/>
</dbReference>
<feature type="domain" description="Reverse transcriptase" evidence="1">
    <location>
        <begin position="166"/>
        <end position="440"/>
    </location>
</feature>
<evidence type="ECO:0000313" key="3">
    <source>
        <dbReference type="Proteomes" id="UP000694559"/>
    </source>
</evidence>
<dbReference type="OrthoDB" id="419189at2759"/>
<proteinExistence type="predicted"/>
<dbReference type="CDD" id="cd01650">
    <property type="entry name" value="RT_nLTR_like"/>
    <property type="match status" value="1"/>
</dbReference>
<dbReference type="PANTHER" id="PTHR33332">
    <property type="entry name" value="REVERSE TRANSCRIPTASE DOMAIN-CONTAINING PROTEIN"/>
    <property type="match status" value="1"/>
</dbReference>
<evidence type="ECO:0000313" key="2">
    <source>
        <dbReference type="Ensembl" id="ENSNNAP00000013122.1"/>
    </source>
</evidence>
<reference evidence="2" key="1">
    <citation type="submission" date="2025-08" db="UniProtKB">
        <authorList>
            <consortium name="Ensembl"/>
        </authorList>
    </citation>
    <scope>IDENTIFICATION</scope>
</reference>
<keyword evidence="3" id="KW-1185">Reference proteome</keyword>
<dbReference type="PROSITE" id="PS50878">
    <property type="entry name" value="RT_POL"/>
    <property type="match status" value="1"/>
</dbReference>
<accession>A0A8C6XFN8</accession>
<dbReference type="Proteomes" id="UP000694559">
    <property type="component" value="Unplaced"/>
</dbReference>